<evidence type="ECO:0000313" key="2">
    <source>
        <dbReference type="EMBL" id="KAK4210978.1"/>
    </source>
</evidence>
<feature type="region of interest" description="Disordered" evidence="1">
    <location>
        <begin position="98"/>
        <end position="125"/>
    </location>
</feature>
<feature type="compositionally biased region" description="Basic and acidic residues" evidence="1">
    <location>
        <begin position="49"/>
        <end position="66"/>
    </location>
</feature>
<name>A0AAN6Y1M8_9PEZI</name>
<gene>
    <name evidence="2" type="ORF">QBC37DRAFT_390039</name>
</gene>
<protein>
    <submittedName>
        <fullName evidence="2">Uncharacterized protein</fullName>
    </submittedName>
</protein>
<keyword evidence="3" id="KW-1185">Reference proteome</keyword>
<reference evidence="2" key="2">
    <citation type="submission" date="2023-05" db="EMBL/GenBank/DDBJ databases">
        <authorList>
            <consortium name="Lawrence Berkeley National Laboratory"/>
            <person name="Steindorff A."/>
            <person name="Hensen N."/>
            <person name="Bonometti L."/>
            <person name="Westerberg I."/>
            <person name="Brannstrom I.O."/>
            <person name="Guillou S."/>
            <person name="Cros-Aarteil S."/>
            <person name="Calhoun S."/>
            <person name="Haridas S."/>
            <person name="Kuo A."/>
            <person name="Mondo S."/>
            <person name="Pangilinan J."/>
            <person name="Riley R."/>
            <person name="Labutti K."/>
            <person name="Andreopoulos B."/>
            <person name="Lipzen A."/>
            <person name="Chen C."/>
            <person name="Yanf M."/>
            <person name="Daum C."/>
            <person name="Ng V."/>
            <person name="Clum A."/>
            <person name="Ohm R."/>
            <person name="Martin F."/>
            <person name="Silar P."/>
            <person name="Natvig D."/>
            <person name="Lalanne C."/>
            <person name="Gautier V."/>
            <person name="Ament-Velasquez S.L."/>
            <person name="Kruys A."/>
            <person name="Hutchinson M.I."/>
            <person name="Powell A.J."/>
            <person name="Barry K."/>
            <person name="Miller A.N."/>
            <person name="Grigoriev I.V."/>
            <person name="Debuchy R."/>
            <person name="Gladieux P."/>
            <person name="Thoren M.H."/>
            <person name="Johannesson H."/>
        </authorList>
    </citation>
    <scope>NUCLEOTIDE SEQUENCE</scope>
    <source>
        <strain evidence="2">PSN293</strain>
    </source>
</reference>
<reference evidence="2" key="1">
    <citation type="journal article" date="2023" name="Mol. Phylogenet. Evol.">
        <title>Genome-scale phylogeny and comparative genomics of the fungal order Sordariales.</title>
        <authorList>
            <person name="Hensen N."/>
            <person name="Bonometti L."/>
            <person name="Westerberg I."/>
            <person name="Brannstrom I.O."/>
            <person name="Guillou S."/>
            <person name="Cros-Aarteil S."/>
            <person name="Calhoun S."/>
            <person name="Haridas S."/>
            <person name="Kuo A."/>
            <person name="Mondo S."/>
            <person name="Pangilinan J."/>
            <person name="Riley R."/>
            <person name="LaButti K."/>
            <person name="Andreopoulos B."/>
            <person name="Lipzen A."/>
            <person name="Chen C."/>
            <person name="Yan M."/>
            <person name="Daum C."/>
            <person name="Ng V."/>
            <person name="Clum A."/>
            <person name="Steindorff A."/>
            <person name="Ohm R.A."/>
            <person name="Martin F."/>
            <person name="Silar P."/>
            <person name="Natvig D.O."/>
            <person name="Lalanne C."/>
            <person name="Gautier V."/>
            <person name="Ament-Velasquez S.L."/>
            <person name="Kruys A."/>
            <person name="Hutchinson M.I."/>
            <person name="Powell A.J."/>
            <person name="Barry K."/>
            <person name="Miller A.N."/>
            <person name="Grigoriev I.V."/>
            <person name="Debuchy R."/>
            <person name="Gladieux P."/>
            <person name="Hiltunen Thoren M."/>
            <person name="Johannesson H."/>
        </authorList>
    </citation>
    <scope>NUCLEOTIDE SEQUENCE</scope>
    <source>
        <strain evidence="2">PSN293</strain>
    </source>
</reference>
<comment type="caution">
    <text evidence="2">The sequence shown here is derived from an EMBL/GenBank/DDBJ whole genome shotgun (WGS) entry which is preliminary data.</text>
</comment>
<dbReference type="AlphaFoldDB" id="A0AAN6Y1M8"/>
<feature type="region of interest" description="Disordered" evidence="1">
    <location>
        <begin position="1"/>
        <end position="66"/>
    </location>
</feature>
<accession>A0AAN6Y1M8</accession>
<dbReference type="EMBL" id="MU858160">
    <property type="protein sequence ID" value="KAK4210978.1"/>
    <property type="molecule type" value="Genomic_DNA"/>
</dbReference>
<proteinExistence type="predicted"/>
<organism evidence="2 3">
    <name type="scientific">Rhypophila decipiens</name>
    <dbReference type="NCBI Taxonomy" id="261697"/>
    <lineage>
        <taxon>Eukaryota</taxon>
        <taxon>Fungi</taxon>
        <taxon>Dikarya</taxon>
        <taxon>Ascomycota</taxon>
        <taxon>Pezizomycotina</taxon>
        <taxon>Sordariomycetes</taxon>
        <taxon>Sordariomycetidae</taxon>
        <taxon>Sordariales</taxon>
        <taxon>Naviculisporaceae</taxon>
        <taxon>Rhypophila</taxon>
    </lineage>
</organism>
<sequence>MTRSALFGSRDDADASPRPRPSRSRTFDREARGQEDGPATSRPRPRSVHLVDDRLREKLEREEREHQTCVPIGEYETLMNRKEYYKDYVKKLEAHIEQTQTASRAKQGTRPAPGREDRPDQSPSLAELGKQHEALLRHFHDTNAFLRAVGKKDLKQAELDWARDIERSAQTENQLKRLQEEVLTAVDRFDPNFDSMAIEKFKLLNGAVGKLSKAKELTKLVLTDPLIEWDRSVLWKDSVAPPLSQEKLSESEKKLLLRQVIWKFFSAKLFDRSTPFASYGGSVGELAASFPFDRLFPDHETNDNAGKWRSVTIRQLNAHPESDDEKKELGRQLALDFAAFTHKRLLPPGTKVAVEDVERAATEKGDFKKRLDEAINQALGLSRLLMGERAAFALKSPSLKDIKFTKEEDDDFITALGHTVGVVDGADVESDVAGKIRLMGSPMLVKCGDAGGKNLDQETVVVRAFVVMEEAT</sequence>
<feature type="compositionally biased region" description="Basic and acidic residues" evidence="1">
    <location>
        <begin position="25"/>
        <end position="35"/>
    </location>
</feature>
<dbReference type="Proteomes" id="UP001301769">
    <property type="component" value="Unassembled WGS sequence"/>
</dbReference>
<evidence type="ECO:0000256" key="1">
    <source>
        <dbReference type="SAM" id="MobiDB-lite"/>
    </source>
</evidence>
<evidence type="ECO:0000313" key="3">
    <source>
        <dbReference type="Proteomes" id="UP001301769"/>
    </source>
</evidence>